<dbReference type="Gene3D" id="2.60.120.10">
    <property type="entry name" value="Jelly Rolls"/>
    <property type="match status" value="1"/>
</dbReference>
<dbReference type="Gene3D" id="1.10.10.60">
    <property type="entry name" value="Homeodomain-like"/>
    <property type="match status" value="1"/>
</dbReference>
<proteinExistence type="predicted"/>
<dbReference type="InterPro" id="IPR009057">
    <property type="entry name" value="Homeodomain-like_sf"/>
</dbReference>
<reference evidence="8" key="1">
    <citation type="submission" date="2024-06" db="EMBL/GenBank/DDBJ databases">
        <title>Draft genome sequence of Microbacterium sp. strain A8/3-1, isolated from Oxytropis tragacanthoides Fisch. ex DC. Root nodules in the Altai region of Russia.</title>
        <authorList>
            <person name="Sazanova A."/>
            <person name="Guro P."/>
            <person name="Kuznetsova I."/>
            <person name="Belimov A."/>
            <person name="Safronova V."/>
        </authorList>
    </citation>
    <scope>NUCLEOTIDE SEQUENCE</scope>
    <source>
        <strain evidence="8">A8/3-1</strain>
    </source>
</reference>
<dbReference type="PANTHER" id="PTHR11019:SF199">
    <property type="entry name" value="HTH-TYPE TRANSCRIPTIONAL REGULATOR NIMR"/>
    <property type="match status" value="1"/>
</dbReference>
<organism evidence="8">
    <name type="scientific">Microbacterium sp. A8/3-1</name>
    <dbReference type="NCBI Taxonomy" id="3160749"/>
    <lineage>
        <taxon>Bacteria</taxon>
        <taxon>Bacillati</taxon>
        <taxon>Actinomycetota</taxon>
        <taxon>Actinomycetes</taxon>
        <taxon>Micrococcales</taxon>
        <taxon>Microbacteriaceae</taxon>
        <taxon>Microbacterium</taxon>
    </lineage>
</organism>
<dbReference type="EMBL" id="CP158357">
    <property type="protein sequence ID" value="XBX77465.1"/>
    <property type="molecule type" value="Genomic_DNA"/>
</dbReference>
<evidence type="ECO:0000313" key="8">
    <source>
        <dbReference type="EMBL" id="XBX77465.1"/>
    </source>
</evidence>
<dbReference type="GO" id="GO:0003700">
    <property type="term" value="F:DNA-binding transcription factor activity"/>
    <property type="evidence" value="ECO:0007669"/>
    <property type="project" value="InterPro"/>
</dbReference>
<dbReference type="GO" id="GO:0043565">
    <property type="term" value="F:sequence-specific DNA binding"/>
    <property type="evidence" value="ECO:0007669"/>
    <property type="project" value="InterPro"/>
</dbReference>
<dbReference type="PROSITE" id="PS00041">
    <property type="entry name" value="HTH_ARAC_FAMILY_1"/>
    <property type="match status" value="1"/>
</dbReference>
<evidence type="ECO:0000256" key="4">
    <source>
        <dbReference type="ARBA" id="ARBA00023163"/>
    </source>
</evidence>
<dbReference type="Pfam" id="PF12833">
    <property type="entry name" value="HTH_18"/>
    <property type="match status" value="1"/>
</dbReference>
<evidence type="ECO:0000256" key="1">
    <source>
        <dbReference type="ARBA" id="ARBA00022491"/>
    </source>
</evidence>
<dbReference type="InterPro" id="IPR011051">
    <property type="entry name" value="RmlC_Cupin_sf"/>
</dbReference>
<gene>
    <name evidence="8" type="ORF">ABS642_16340</name>
</gene>
<accession>A0AAU7VT82</accession>
<dbReference type="SMART" id="SM00342">
    <property type="entry name" value="HTH_ARAC"/>
    <property type="match status" value="1"/>
</dbReference>
<keyword evidence="1" id="KW-0678">Repressor</keyword>
<protein>
    <recommendedName>
        <fullName evidence="5">HTH-type transcriptional regulator RipA</fullName>
    </recommendedName>
    <alternativeName>
        <fullName evidence="6">Repressor of iron proteins A</fullName>
    </alternativeName>
</protein>
<name>A0AAU7VT82_9MICO</name>
<keyword evidence="4" id="KW-0804">Transcription</keyword>
<evidence type="ECO:0000256" key="3">
    <source>
        <dbReference type="ARBA" id="ARBA00023125"/>
    </source>
</evidence>
<dbReference type="InterPro" id="IPR014710">
    <property type="entry name" value="RmlC-like_jellyroll"/>
</dbReference>
<dbReference type="AlphaFoldDB" id="A0AAU7VT82"/>
<dbReference type="InterPro" id="IPR018060">
    <property type="entry name" value="HTH_AraC"/>
</dbReference>
<dbReference type="SUPFAM" id="SSF46689">
    <property type="entry name" value="Homeodomain-like"/>
    <property type="match status" value="1"/>
</dbReference>
<evidence type="ECO:0000256" key="6">
    <source>
        <dbReference type="ARBA" id="ARBA00079449"/>
    </source>
</evidence>
<sequence length="258" mass="27992">MESARELSDALDVPVGVTGISTSPFAISAAEEWDWHRHDADELLWSARGSLVVETAVGFHAVPWTVGLWIPAGEPHRVTASKGTEFSCTFLAPGIASPPREGVGGVGIPMAARALLDELATQDMADETRRLAEQLVPRLLHRAELLHLTLTLPDDDRARRIAEAVQQDPADARTLQEWGALVGASERHLARLFRRDSGLSFAEWRTRARMLAAIVMLAEGLPVAMVGRRVGYARSSAFVQAFRRELGTTPGAFAVSAL</sequence>
<dbReference type="InterPro" id="IPR018062">
    <property type="entry name" value="HTH_AraC-typ_CS"/>
</dbReference>
<dbReference type="SUPFAM" id="SSF51182">
    <property type="entry name" value="RmlC-like cupins"/>
    <property type="match status" value="1"/>
</dbReference>
<feature type="domain" description="HTH araC/xylS-type" evidence="7">
    <location>
        <begin position="159"/>
        <end position="256"/>
    </location>
</feature>
<evidence type="ECO:0000259" key="7">
    <source>
        <dbReference type="PROSITE" id="PS01124"/>
    </source>
</evidence>
<dbReference type="RefSeq" id="WP_282215594.1">
    <property type="nucleotide sequence ID" value="NZ_CP158357.1"/>
</dbReference>
<dbReference type="PANTHER" id="PTHR11019">
    <property type="entry name" value="HTH-TYPE TRANSCRIPTIONAL REGULATOR NIMR"/>
    <property type="match status" value="1"/>
</dbReference>
<evidence type="ECO:0000256" key="5">
    <source>
        <dbReference type="ARBA" id="ARBA00074140"/>
    </source>
</evidence>
<dbReference type="PROSITE" id="PS01124">
    <property type="entry name" value="HTH_ARAC_FAMILY_2"/>
    <property type="match status" value="1"/>
</dbReference>
<keyword evidence="3" id="KW-0238">DNA-binding</keyword>
<evidence type="ECO:0000256" key="2">
    <source>
        <dbReference type="ARBA" id="ARBA00023015"/>
    </source>
</evidence>
<dbReference type="FunFam" id="1.10.10.60:FF:000132">
    <property type="entry name" value="AraC family transcriptional regulator"/>
    <property type="match status" value="1"/>
</dbReference>
<keyword evidence="2" id="KW-0805">Transcription regulation</keyword>